<proteinExistence type="predicted"/>
<dbReference type="Gene3D" id="1.10.1240.100">
    <property type="match status" value="1"/>
</dbReference>
<dbReference type="InterPro" id="IPR014031">
    <property type="entry name" value="Ketoacyl_synth_C"/>
</dbReference>
<dbReference type="InterPro" id="IPR050091">
    <property type="entry name" value="PKS_NRPS_Biosynth_Enz"/>
</dbReference>
<feature type="domain" description="Carrier" evidence="9">
    <location>
        <begin position="441"/>
        <end position="514"/>
    </location>
</feature>
<dbReference type="Pfam" id="PF00550">
    <property type="entry name" value="PP-binding"/>
    <property type="match status" value="2"/>
</dbReference>
<dbReference type="SMART" id="SM00825">
    <property type="entry name" value="PKS_KS"/>
    <property type="match status" value="1"/>
</dbReference>
<dbReference type="SUPFAM" id="SSF53474">
    <property type="entry name" value="alpha/beta-Hydrolases"/>
    <property type="match status" value="1"/>
</dbReference>
<dbReference type="Pfam" id="PF00975">
    <property type="entry name" value="Thioesterase"/>
    <property type="match status" value="1"/>
</dbReference>
<dbReference type="Proteomes" id="UP001176806">
    <property type="component" value="Unassembled WGS sequence"/>
</dbReference>
<evidence type="ECO:0000256" key="5">
    <source>
        <dbReference type="ARBA" id="ARBA00022553"/>
    </source>
</evidence>
<dbReference type="PANTHER" id="PTHR43775">
    <property type="entry name" value="FATTY ACID SYNTHASE"/>
    <property type="match status" value="1"/>
</dbReference>
<dbReference type="SMART" id="SM00823">
    <property type="entry name" value="PKS_PP"/>
    <property type="match status" value="1"/>
</dbReference>
<evidence type="ECO:0000259" key="9">
    <source>
        <dbReference type="PROSITE" id="PS50075"/>
    </source>
</evidence>
<comment type="pathway">
    <text evidence="2">Antibiotic biosynthesis.</text>
</comment>
<evidence type="ECO:0000256" key="1">
    <source>
        <dbReference type="ARBA" id="ARBA00004496"/>
    </source>
</evidence>
<comment type="subcellular location">
    <subcellularLocation>
        <location evidence="1">Cytoplasm</location>
    </subcellularLocation>
</comment>
<evidence type="ECO:0000256" key="8">
    <source>
        <dbReference type="ARBA" id="ARBA00023268"/>
    </source>
</evidence>
<evidence type="ECO:0000256" key="3">
    <source>
        <dbReference type="ARBA" id="ARBA00022450"/>
    </source>
</evidence>
<dbReference type="RefSeq" id="WP_303304016.1">
    <property type="nucleotide sequence ID" value="NZ_BAABDA010000011.1"/>
</dbReference>
<dbReference type="InterPro" id="IPR009081">
    <property type="entry name" value="PP-bd_ACP"/>
</dbReference>
<dbReference type="Gene3D" id="3.40.50.150">
    <property type="entry name" value="Vaccinia Virus protein VP39"/>
    <property type="match status" value="1"/>
</dbReference>
<dbReference type="InterPro" id="IPR001031">
    <property type="entry name" value="Thioesterase"/>
</dbReference>
<dbReference type="InterPro" id="IPR054514">
    <property type="entry name" value="RhiE-like_linker"/>
</dbReference>
<dbReference type="PROSITE" id="PS52004">
    <property type="entry name" value="KS3_2"/>
    <property type="match status" value="1"/>
</dbReference>
<keyword evidence="7" id="KW-0677">Repeat</keyword>
<evidence type="ECO:0000259" key="10">
    <source>
        <dbReference type="PROSITE" id="PS52004"/>
    </source>
</evidence>
<dbReference type="PANTHER" id="PTHR43775:SF37">
    <property type="entry name" value="SI:DKEY-61P9.11"/>
    <property type="match status" value="1"/>
</dbReference>
<dbReference type="InterPro" id="IPR020841">
    <property type="entry name" value="PKS_Beta-ketoAc_synthase_dom"/>
</dbReference>
<keyword evidence="6" id="KW-0808">Transferase</keyword>
<dbReference type="Pfam" id="PF00109">
    <property type="entry name" value="ketoacyl-synt"/>
    <property type="match status" value="1"/>
</dbReference>
<dbReference type="InterPro" id="IPR014030">
    <property type="entry name" value="Ketoacyl_synth_N"/>
</dbReference>
<feature type="domain" description="Ketosynthase family 3 (KS3)" evidence="10">
    <location>
        <begin position="568"/>
        <end position="999"/>
    </location>
</feature>
<dbReference type="Gene3D" id="3.40.47.10">
    <property type="match status" value="1"/>
</dbReference>
<keyword evidence="3" id="KW-0596">Phosphopantetheine</keyword>
<dbReference type="InterPro" id="IPR036736">
    <property type="entry name" value="ACP-like_sf"/>
</dbReference>
<dbReference type="Pfam" id="PF02801">
    <property type="entry name" value="Ketoacyl-synt_C"/>
    <property type="match status" value="1"/>
</dbReference>
<sequence>MNINTNELIEIYPENGSLDFASLAESIKLNIPLSNFRKPELDKKNREMDKLLCQLLLCQLQSIGMKKIRKSSINDLAKELGIIESYQEWFKESIRALIQNLTQEFSESELFHTPIKLNLDIIWEEWNFEKNKWNQSTDTKAQITLIETTLKSLPNILLGKKKATDIIFPNSSMELVEGIYKDNNTVDFFNEIVSLSILNSIKELLKKDPKAEIRIIEIGAGTGGTSTKVFKMLNEHSINIKEYCYTDISQAFLIHAKKEFAPQNSSLSYKIFNVEQSPTQQNIEIGQYDIAIATNVLHATKNIKQAIRNTKACLKNNGILILNEISEKSLFTHLTFGLLEGWWMYEDPTIRIPGCPGLYSKTWQQVLEEEGFKSVFFPVNEMHFLGQQVILSQSDGIVRQKTLPKDINKVKKTLDKGLTKEVFHKPTLGEKSILNLSTLKEKSKEYFKKLIGDGLKIPHHRIDASEDLEKYGIDSIIVVQFADELNKFFEDVNSSIFFEYPTINDLVEFFVKKDRMALENLLGIAPIPPIKMDNDKNTSNNKPVVQKITSKRFYDTTKIQGERVSSKSSDIAIIGMTGRYPKAKNLDEFWENLAQGKDCITEIPAERWDHKSYYDKDKNVQDKTYSIWGGFLEDVEKFDPLFFNISPREAELLDPQERLFLENVWDLFENSGYTRTKLQSQYESQVGVFVGTMYQHYRNFGVGKIQEPVLSLASYGSIANRTSYFFDLQGPSIAIDTMCSSSLIALHMACESLLKEECKIAIAGGVNLSIHPYKYIGLSRLQVIGSHKNCRSFSDSDGYLPAEAIGSVLLKPLSEAIKDKDEIMAVIKSSAINHDGKSNGFSAPNPNAQVRLVKENFNKSRINPNTIGYIEAAANGSPLGDAIEFNALKRVFTDTERGQPYPIGSVKSNIGHAEAASGISQLTKVILQLKHKKLVPSIKSKPLNPQLNLKGTPFQIQEELTDWKQMVRKKDGKTYKLPRRATVSSFGIGGSNAHVILEEYENPVLVENSNYNSKEILLLIVFSAKTKDQRKEVAKQLLEFVEKKKKLSLLQFAYTLQVGKESMEHRCAMIIANRNQLIDGLKTVIKSKHEEDLIKSSIQIYLGSPMESVNLNNLLSGSLGETIAKVLLAENNLEKLASYWVQGGKISWKSLYKDRDIQLINLPTYPFLRKRYWIENELPPPIFNDIKTSKSEGKIDNKKPNSKINTIRNIVANMVGVLPSEVDMNLPLANYGFDSLISTNLVSKLQKEVEPTIEINDLQKWVTTQDIINSLAKDDYIDHKEEETVSIQSALKLFPELIHLNDKTEGKPIFWFHPALGGVSIYNKIAEKSERPFFGIQAKGWGNDRLPLRGMQNMAAYYIKIMMTIQPEGPYDLGGYSMGGVLAYEVTTQLQLLGKKVGSIVMLDSLYLQGLKRLQTDMRTVILRTINLALLKTIIDQPEKFSKLLIHRSEVETIKDEESFLDELVSIAKKRGMKNTKSQIKLIIKHNSKVQLAFEVDKHEVRPLPDPKSLTCYYFRNKNGLFYGELEPYCSIEKPSFSIDHTTYWKEWEKQIPNTHIMDVDSSCHMTMFSEKKVYQTIFRFCKKLYSKEGMNKRYLRTFKNDIIKKHGYKNPVIDEVNIVTPK</sequence>
<evidence type="ECO:0000256" key="4">
    <source>
        <dbReference type="ARBA" id="ARBA00022490"/>
    </source>
</evidence>
<keyword evidence="4" id="KW-0963">Cytoplasm</keyword>
<dbReference type="SUPFAM" id="SSF47336">
    <property type="entry name" value="ACP-like"/>
    <property type="match status" value="2"/>
</dbReference>
<evidence type="ECO:0000256" key="6">
    <source>
        <dbReference type="ARBA" id="ARBA00022679"/>
    </source>
</evidence>
<dbReference type="Gene3D" id="1.10.1200.10">
    <property type="entry name" value="ACP-like"/>
    <property type="match status" value="2"/>
</dbReference>
<dbReference type="InterPro" id="IPR016039">
    <property type="entry name" value="Thiolase-like"/>
</dbReference>
<dbReference type="Pfam" id="PF22336">
    <property type="entry name" value="RhiE-like_linker"/>
    <property type="match status" value="1"/>
</dbReference>
<evidence type="ECO:0000256" key="2">
    <source>
        <dbReference type="ARBA" id="ARBA00004792"/>
    </source>
</evidence>
<dbReference type="PROSITE" id="PS50075">
    <property type="entry name" value="CARRIER"/>
    <property type="match status" value="2"/>
</dbReference>
<reference evidence="11" key="1">
    <citation type="submission" date="2023-07" db="EMBL/GenBank/DDBJ databases">
        <title>Two novel species in the genus Flavivirga.</title>
        <authorList>
            <person name="Kwon K."/>
        </authorList>
    </citation>
    <scope>NUCLEOTIDE SEQUENCE</scope>
    <source>
        <strain evidence="11">KACC 14158</strain>
    </source>
</reference>
<name>A0ABT8WU34_9FLAO</name>
<evidence type="ECO:0000313" key="12">
    <source>
        <dbReference type="Proteomes" id="UP001176806"/>
    </source>
</evidence>
<comment type="caution">
    <text evidence="11">The sequence shown here is derived from an EMBL/GenBank/DDBJ whole genome shotgun (WGS) entry which is preliminary data.</text>
</comment>
<dbReference type="CDD" id="cd02440">
    <property type="entry name" value="AdoMet_MTases"/>
    <property type="match status" value="1"/>
</dbReference>
<dbReference type="InterPro" id="IPR020806">
    <property type="entry name" value="PKS_PP-bd"/>
</dbReference>
<dbReference type="InterPro" id="IPR013217">
    <property type="entry name" value="Methyltransf_12"/>
</dbReference>
<keyword evidence="8" id="KW-0511">Multifunctional enzyme</keyword>
<feature type="domain" description="Carrier" evidence="9">
    <location>
        <begin position="1201"/>
        <end position="1275"/>
    </location>
</feature>
<protein>
    <submittedName>
        <fullName evidence="11">Beta-ketoacyl synthase N-terminal-like domain-containing protein</fullName>
    </submittedName>
</protein>
<evidence type="ECO:0000313" key="11">
    <source>
        <dbReference type="EMBL" id="MDO5976693.1"/>
    </source>
</evidence>
<gene>
    <name evidence="11" type="ORF">Q4Q40_21020</name>
</gene>
<organism evidence="11 12">
    <name type="scientific">Flavivirga jejuensis</name>
    <dbReference type="NCBI Taxonomy" id="870487"/>
    <lineage>
        <taxon>Bacteria</taxon>
        <taxon>Pseudomonadati</taxon>
        <taxon>Bacteroidota</taxon>
        <taxon>Flavobacteriia</taxon>
        <taxon>Flavobacteriales</taxon>
        <taxon>Flavobacteriaceae</taxon>
        <taxon>Flavivirga</taxon>
    </lineage>
</organism>
<dbReference type="Pfam" id="PF08242">
    <property type="entry name" value="Methyltransf_12"/>
    <property type="match status" value="1"/>
</dbReference>
<dbReference type="Gene3D" id="3.40.50.1820">
    <property type="entry name" value="alpha/beta hydrolase"/>
    <property type="match status" value="1"/>
</dbReference>
<dbReference type="EMBL" id="JAUOEL010000009">
    <property type="protein sequence ID" value="MDO5976693.1"/>
    <property type="molecule type" value="Genomic_DNA"/>
</dbReference>
<keyword evidence="5" id="KW-0597">Phosphoprotein</keyword>
<dbReference type="SUPFAM" id="SSF53901">
    <property type="entry name" value="Thiolase-like"/>
    <property type="match status" value="1"/>
</dbReference>
<dbReference type="InterPro" id="IPR029063">
    <property type="entry name" value="SAM-dependent_MTases_sf"/>
</dbReference>
<dbReference type="InterPro" id="IPR029058">
    <property type="entry name" value="AB_hydrolase_fold"/>
</dbReference>
<evidence type="ECO:0000256" key="7">
    <source>
        <dbReference type="ARBA" id="ARBA00022737"/>
    </source>
</evidence>
<dbReference type="SUPFAM" id="SSF53335">
    <property type="entry name" value="S-adenosyl-L-methionine-dependent methyltransferases"/>
    <property type="match status" value="1"/>
</dbReference>
<keyword evidence="12" id="KW-1185">Reference proteome</keyword>
<dbReference type="CDD" id="cd00833">
    <property type="entry name" value="PKS"/>
    <property type="match status" value="1"/>
</dbReference>
<accession>A0ABT8WU34</accession>